<sequence>MIIVGINIIILLYLGANFYAPELLKSLLNKYKEYTNIIQERMQDLTLFQNVIYNSIFFLISFPYMSSEFTIYSKVNWSYFRFFNTISASYRYLQFLEAILLLTASFLKPTLAAYPLNLFAFILIYEISIQEPFFFKTVQLYSNQHSDETKHQTSNIMQVIDCDIILFDNNFSFRIFWIT</sequence>
<protein>
    <submittedName>
        <fullName evidence="2">Uncharacterized protein</fullName>
    </submittedName>
</protein>
<keyword evidence="1" id="KW-0812">Transmembrane</keyword>
<feature type="transmembrane region" description="Helical" evidence="1">
    <location>
        <begin position="99"/>
        <end position="125"/>
    </location>
</feature>
<evidence type="ECO:0000313" key="3">
    <source>
        <dbReference type="Proteomes" id="UP000689195"/>
    </source>
</evidence>
<dbReference type="Proteomes" id="UP000689195">
    <property type="component" value="Unassembled WGS sequence"/>
</dbReference>
<proteinExistence type="predicted"/>
<evidence type="ECO:0000313" key="2">
    <source>
        <dbReference type="EMBL" id="CAD8185523.1"/>
    </source>
</evidence>
<dbReference type="AlphaFoldDB" id="A0A8S1W9N3"/>
<comment type="caution">
    <text evidence="2">The sequence shown here is derived from an EMBL/GenBank/DDBJ whole genome shotgun (WGS) entry which is preliminary data.</text>
</comment>
<keyword evidence="3" id="KW-1185">Reference proteome</keyword>
<accession>A0A8S1W9N3</accession>
<keyword evidence="1" id="KW-0472">Membrane</keyword>
<gene>
    <name evidence="2" type="ORF">PPENT_87.1.T0850127</name>
</gene>
<feature type="transmembrane region" description="Helical" evidence="1">
    <location>
        <begin position="6"/>
        <end position="24"/>
    </location>
</feature>
<name>A0A8S1W9N3_9CILI</name>
<organism evidence="2 3">
    <name type="scientific">Paramecium pentaurelia</name>
    <dbReference type="NCBI Taxonomy" id="43138"/>
    <lineage>
        <taxon>Eukaryota</taxon>
        <taxon>Sar</taxon>
        <taxon>Alveolata</taxon>
        <taxon>Ciliophora</taxon>
        <taxon>Intramacronucleata</taxon>
        <taxon>Oligohymenophorea</taxon>
        <taxon>Peniculida</taxon>
        <taxon>Parameciidae</taxon>
        <taxon>Paramecium</taxon>
    </lineage>
</organism>
<reference evidence="2" key="1">
    <citation type="submission" date="2021-01" db="EMBL/GenBank/DDBJ databases">
        <authorList>
            <consortium name="Genoscope - CEA"/>
            <person name="William W."/>
        </authorList>
    </citation>
    <scope>NUCLEOTIDE SEQUENCE</scope>
</reference>
<dbReference type="EMBL" id="CAJJDO010000085">
    <property type="protein sequence ID" value="CAD8185523.1"/>
    <property type="molecule type" value="Genomic_DNA"/>
</dbReference>
<feature type="transmembrane region" description="Helical" evidence="1">
    <location>
        <begin position="45"/>
        <end position="65"/>
    </location>
</feature>
<keyword evidence="1" id="KW-1133">Transmembrane helix</keyword>
<evidence type="ECO:0000256" key="1">
    <source>
        <dbReference type="SAM" id="Phobius"/>
    </source>
</evidence>